<dbReference type="RefSeq" id="WP_250751661.1">
    <property type="nucleotide sequence ID" value="NZ_CP098401.1"/>
</dbReference>
<reference evidence="1" key="1">
    <citation type="submission" date="2022-05" db="EMBL/GenBank/DDBJ databases">
        <title>Sphingomonas sp. strain RMG20 Genome sequencing and assembly.</title>
        <authorList>
            <person name="Kim I."/>
        </authorList>
    </citation>
    <scope>NUCLEOTIDE SEQUENCE</scope>
    <source>
        <strain evidence="1">RMG20</strain>
    </source>
</reference>
<protein>
    <submittedName>
        <fullName evidence="1">Phage tail assembly chaperone</fullName>
    </submittedName>
</protein>
<proteinExistence type="predicted"/>
<organism evidence="1 2">
    <name type="scientific">Sphingomonas donggukensis</name>
    <dbReference type="NCBI Taxonomy" id="2949093"/>
    <lineage>
        <taxon>Bacteria</taxon>
        <taxon>Pseudomonadati</taxon>
        <taxon>Pseudomonadota</taxon>
        <taxon>Alphaproteobacteria</taxon>
        <taxon>Sphingomonadales</taxon>
        <taxon>Sphingomonadaceae</taxon>
        <taxon>Sphingomonas</taxon>
    </lineage>
</organism>
<gene>
    <name evidence="1" type="ORF">M9980_13105</name>
</gene>
<dbReference type="Proteomes" id="UP001055580">
    <property type="component" value="Chromosome"/>
</dbReference>
<dbReference type="InterPro" id="IPR019056">
    <property type="entry name" value="Phage_TAC_6"/>
</dbReference>
<dbReference type="EMBL" id="CP098401">
    <property type="protein sequence ID" value="URW75453.1"/>
    <property type="molecule type" value="Genomic_DNA"/>
</dbReference>
<keyword evidence="2" id="KW-1185">Reference proteome</keyword>
<evidence type="ECO:0000313" key="1">
    <source>
        <dbReference type="EMBL" id="URW75453.1"/>
    </source>
</evidence>
<evidence type="ECO:0000313" key="2">
    <source>
        <dbReference type="Proteomes" id="UP001055580"/>
    </source>
</evidence>
<name>A0ABY4TT05_9SPHN</name>
<sequence>MTASFAAAAVRLAGQAGTAFGWTPDIFWNATPAELLALVRAAAPEGGDAIDAGALARLMEAFPDG</sequence>
<dbReference type="Pfam" id="PF09550">
    <property type="entry name" value="Phage_TAC_6"/>
    <property type="match status" value="1"/>
</dbReference>
<accession>A0ABY4TT05</accession>